<evidence type="ECO:0000313" key="14">
    <source>
        <dbReference type="Proteomes" id="UP001251528"/>
    </source>
</evidence>
<dbReference type="PANTHER" id="PTHR43562:SF3">
    <property type="entry name" value="SODIUM ION_PROTON EXCHANGER (EUROFUNG)"/>
    <property type="match status" value="1"/>
</dbReference>
<keyword evidence="9" id="KW-0739">Sodium transport</keyword>
<evidence type="ECO:0000313" key="13">
    <source>
        <dbReference type="EMBL" id="KAK2594726.1"/>
    </source>
</evidence>
<feature type="region of interest" description="Disordered" evidence="10">
    <location>
        <begin position="296"/>
        <end position="333"/>
    </location>
</feature>
<evidence type="ECO:0000256" key="10">
    <source>
        <dbReference type="SAM" id="MobiDB-lite"/>
    </source>
</evidence>
<evidence type="ECO:0000256" key="3">
    <source>
        <dbReference type="ARBA" id="ARBA00022449"/>
    </source>
</evidence>
<keyword evidence="14" id="KW-1185">Reference proteome</keyword>
<keyword evidence="3" id="KW-0050">Antiport</keyword>
<organism evidence="13 14">
    <name type="scientific">Conoideocrella luteorostrata</name>
    <dbReference type="NCBI Taxonomy" id="1105319"/>
    <lineage>
        <taxon>Eukaryota</taxon>
        <taxon>Fungi</taxon>
        <taxon>Dikarya</taxon>
        <taxon>Ascomycota</taxon>
        <taxon>Pezizomycotina</taxon>
        <taxon>Sordariomycetes</taxon>
        <taxon>Hypocreomycetidae</taxon>
        <taxon>Hypocreales</taxon>
        <taxon>Clavicipitaceae</taxon>
        <taxon>Conoideocrella</taxon>
    </lineage>
</organism>
<feature type="domain" description="Cation/H+ exchanger transmembrane" evidence="12">
    <location>
        <begin position="46"/>
        <end position="283"/>
    </location>
</feature>
<dbReference type="AlphaFoldDB" id="A0AAJ0CPU5"/>
<keyword evidence="6" id="KW-0915">Sodium</keyword>
<feature type="transmembrane region" description="Helical" evidence="11">
    <location>
        <begin position="381"/>
        <end position="400"/>
    </location>
</feature>
<feature type="transmembrane region" description="Helical" evidence="11">
    <location>
        <begin position="100"/>
        <end position="121"/>
    </location>
</feature>
<feature type="region of interest" description="Disordered" evidence="10">
    <location>
        <begin position="430"/>
        <end position="479"/>
    </location>
</feature>
<keyword evidence="5 11" id="KW-1133">Transmembrane helix</keyword>
<evidence type="ECO:0000259" key="12">
    <source>
        <dbReference type="Pfam" id="PF00999"/>
    </source>
</evidence>
<feature type="transmembrane region" description="Helical" evidence="11">
    <location>
        <begin position="248"/>
        <end position="267"/>
    </location>
</feature>
<dbReference type="GO" id="GO:0015297">
    <property type="term" value="F:antiporter activity"/>
    <property type="evidence" value="ECO:0007669"/>
    <property type="project" value="UniProtKB-KW"/>
</dbReference>
<feature type="transmembrane region" description="Helical" evidence="11">
    <location>
        <begin position="133"/>
        <end position="151"/>
    </location>
</feature>
<evidence type="ECO:0000256" key="2">
    <source>
        <dbReference type="ARBA" id="ARBA00022448"/>
    </source>
</evidence>
<keyword evidence="8 11" id="KW-0472">Membrane</keyword>
<dbReference type="GO" id="GO:0016020">
    <property type="term" value="C:membrane"/>
    <property type="evidence" value="ECO:0007669"/>
    <property type="project" value="UniProtKB-SubCell"/>
</dbReference>
<dbReference type="Proteomes" id="UP001251528">
    <property type="component" value="Unassembled WGS sequence"/>
</dbReference>
<evidence type="ECO:0000256" key="6">
    <source>
        <dbReference type="ARBA" id="ARBA00023053"/>
    </source>
</evidence>
<dbReference type="GO" id="GO:0006814">
    <property type="term" value="P:sodium ion transport"/>
    <property type="evidence" value="ECO:0007669"/>
    <property type="project" value="UniProtKB-KW"/>
</dbReference>
<feature type="compositionally biased region" description="Polar residues" evidence="10">
    <location>
        <begin position="321"/>
        <end position="331"/>
    </location>
</feature>
<comment type="caution">
    <text evidence="13">The sequence shown here is derived from an EMBL/GenBank/DDBJ whole genome shotgun (WGS) entry which is preliminary data.</text>
</comment>
<dbReference type="InterPro" id="IPR006153">
    <property type="entry name" value="Cation/H_exchanger_TM"/>
</dbReference>
<feature type="compositionally biased region" description="Low complexity" evidence="10">
    <location>
        <begin position="435"/>
        <end position="479"/>
    </location>
</feature>
<keyword evidence="2" id="KW-0813">Transport</keyword>
<dbReference type="EMBL" id="JASWJB010000158">
    <property type="protein sequence ID" value="KAK2594726.1"/>
    <property type="molecule type" value="Genomic_DNA"/>
</dbReference>
<feature type="transmembrane region" description="Helical" evidence="11">
    <location>
        <begin position="163"/>
        <end position="183"/>
    </location>
</feature>
<dbReference type="Pfam" id="PF00999">
    <property type="entry name" value="Na_H_Exchanger"/>
    <property type="match status" value="1"/>
</dbReference>
<evidence type="ECO:0000256" key="8">
    <source>
        <dbReference type="ARBA" id="ARBA00023136"/>
    </source>
</evidence>
<evidence type="ECO:0000256" key="9">
    <source>
        <dbReference type="ARBA" id="ARBA00023201"/>
    </source>
</evidence>
<gene>
    <name evidence="13" type="ORF">QQS21_007576</name>
</gene>
<feature type="transmembrane region" description="Helical" evidence="11">
    <location>
        <begin position="71"/>
        <end position="88"/>
    </location>
</feature>
<reference evidence="13" key="1">
    <citation type="submission" date="2023-06" db="EMBL/GenBank/DDBJ databases">
        <title>Conoideocrella luteorostrata (Hypocreales: Clavicipitaceae), a potential biocontrol fungus for elongate hemlock scale in United States Christmas tree production areas.</title>
        <authorList>
            <person name="Barrett H."/>
            <person name="Lovett B."/>
            <person name="Macias A.M."/>
            <person name="Stajich J.E."/>
            <person name="Kasson M.T."/>
        </authorList>
    </citation>
    <scope>NUCLEOTIDE SEQUENCE</scope>
    <source>
        <strain evidence="13">ARSEF 14590</strain>
    </source>
</reference>
<dbReference type="InterPro" id="IPR038770">
    <property type="entry name" value="Na+/solute_symporter_sf"/>
</dbReference>
<keyword evidence="4 11" id="KW-0812">Transmembrane</keyword>
<keyword evidence="7" id="KW-0406">Ion transport</keyword>
<feature type="compositionally biased region" description="Basic and acidic residues" evidence="10">
    <location>
        <begin position="311"/>
        <end position="320"/>
    </location>
</feature>
<evidence type="ECO:0000256" key="11">
    <source>
        <dbReference type="SAM" id="Phobius"/>
    </source>
</evidence>
<accession>A0AAJ0CPU5</accession>
<feature type="transmembrane region" description="Helical" evidence="11">
    <location>
        <begin position="203"/>
        <end position="227"/>
    </location>
</feature>
<dbReference type="GO" id="GO:1902600">
    <property type="term" value="P:proton transmembrane transport"/>
    <property type="evidence" value="ECO:0007669"/>
    <property type="project" value="InterPro"/>
</dbReference>
<comment type="subcellular location">
    <subcellularLocation>
        <location evidence="1">Membrane</location>
        <topology evidence="1">Multi-pass membrane protein</topology>
    </subcellularLocation>
</comment>
<name>A0AAJ0CPU5_9HYPO</name>
<evidence type="ECO:0000256" key="7">
    <source>
        <dbReference type="ARBA" id="ARBA00023065"/>
    </source>
</evidence>
<dbReference type="Gene3D" id="1.20.1530.20">
    <property type="match status" value="3"/>
</dbReference>
<feature type="transmembrane region" description="Helical" evidence="11">
    <location>
        <begin position="16"/>
        <end position="34"/>
    </location>
</feature>
<evidence type="ECO:0000256" key="5">
    <source>
        <dbReference type="ARBA" id="ARBA00022989"/>
    </source>
</evidence>
<feature type="transmembrane region" description="Helical" evidence="11">
    <location>
        <begin position="528"/>
        <end position="551"/>
    </location>
</feature>
<evidence type="ECO:0000256" key="1">
    <source>
        <dbReference type="ARBA" id="ARBA00004141"/>
    </source>
</evidence>
<proteinExistence type="predicted"/>
<evidence type="ECO:0000256" key="4">
    <source>
        <dbReference type="ARBA" id="ARBA00022692"/>
    </source>
</evidence>
<feature type="transmembrane region" description="Helical" evidence="11">
    <location>
        <begin position="41"/>
        <end position="59"/>
    </location>
</feature>
<protein>
    <recommendedName>
        <fullName evidence="12">Cation/H+ exchanger transmembrane domain-containing protein</fullName>
    </recommendedName>
</protein>
<sequence>MQEIPRAAASLPYHEPGIKTILIQSTFLLLLNIANYILDRAVYCGLLGQVFLGVAWGTPGAKWLGVEAEHVILQLGYLGLLLLVYEGGLSTSLHSLKANILLSVGVAITGISLPIGLSFILRDLIRATPIQCFAAGAALCSTSLGTTFTVLGSSGLIKSRLGVVLTSAAMMDDVVGLVMVQVISNLGQSSTNISAAVVVRPLLVSLAFGVVSPLVCVAIAKPATLWLNSRRAQNPRGHLNRTLQTHQAAFFLHTSILLGCTTAATYAGTSNLFAAYIAGASITWWDLEVPHSIDYGSSQNPNIPPEGDVSEATRRHERDGSTSPSGSTSENDFPIAPSGVEVYEMYYLAPVNRILRPLFFASIGFSIPITEMFSRSIVWRGIIYTVLMTIGKVACGVWLLRLSLKSSIISRLKAQLLRLPRPGLKHFWGRKSEEQASTTQEQAQELSIRTPTPEASSAPPRASLARSEPAVAHSHTTTASTKPRSVYPAAIIGCAMTARGEIGFLISSIAESNGIFMSDSDRGTSSDIFLVVTWAIVLCTILGPLAVGLVVQRVKKLQRGVEKDGRVIREDVLGVWGLS</sequence>
<dbReference type="PANTHER" id="PTHR43562">
    <property type="entry name" value="NAPA-TYPE SODIUM/HYDROGEN ANTIPORTER"/>
    <property type="match status" value="1"/>
</dbReference>